<proteinExistence type="predicted"/>
<evidence type="ECO:0000313" key="4">
    <source>
        <dbReference type="Proteomes" id="UP000217103"/>
    </source>
</evidence>
<dbReference type="RefSeq" id="WP_093257624.1">
    <property type="nucleotide sequence ID" value="NZ_FNKK01000002.1"/>
</dbReference>
<gene>
    <name evidence="3" type="ORF">SAMN04489764_0660</name>
</gene>
<sequence>MTHDEATVAASDIARLAHVGRAAVSNWRRRYDDFPQPVGGTASSPLFRLVEVEAWLARHGKAFRVTPEERLWQRLRATVDDLRLGDAVAFIGALLLYVRREPERGRALATAEDRELGENLTRAIAGSVPELAGPRPDGVDAATVRRVVEIAAAEGHLAAFEFLCERYVDAYSRRLLVTPQDVADLMIELTGIKGGSLLDPGCGLGTLLVTAAGAAHATEVFGQEIAGAPARIAAARLLLRGCRARIAIGDSLREDAFPGLRADAVVCNPPFSERTWGYEELAGDARWEYGLPPRGESELAWVQHCLAHVKPGGYVVIMMPAVAAGRRSGRRIRGNLLRAGALRAVITVTEGAGASKQAPDLWVLRRPVAGERPAFQVLMIDAARDLSIAAPAWAAFRRDPDGSPDLPPGCRAVRVIDLLDDEVDVGPARHLSETVTVGGDYAAIRDRLSGAVTALAEAVPHLAVSAARREVATTTVGELVRTGAVTIRQAPLRMETGAGDRPVLTAADVRAGRGPSGRGTREAESVIVTPGDVVVPAAVGETAAVVVDEDDMPPDGQEVLLGPQLYLFRVDPERIDPYFLAGFLRVAGSTGVARASSASTRIDPRRAPVPRVPLDDQRRYGAAFRELATVESALRETYALGESLVRLGFTGVANGSLHHP</sequence>
<dbReference type="AlphaFoldDB" id="A0A1H1AUL3"/>
<dbReference type="PROSITE" id="PS00092">
    <property type="entry name" value="N6_MTASE"/>
    <property type="match status" value="1"/>
</dbReference>
<dbReference type="InterPro" id="IPR052916">
    <property type="entry name" value="Type-I_RE_MTase_Subunit"/>
</dbReference>
<dbReference type="InterPro" id="IPR029063">
    <property type="entry name" value="SAM-dependent_MTases_sf"/>
</dbReference>
<dbReference type="GO" id="GO:0032259">
    <property type="term" value="P:methylation"/>
    <property type="evidence" value="ECO:0007669"/>
    <property type="project" value="UniProtKB-KW"/>
</dbReference>
<dbReference type="STRING" id="35622.SAMN04489764_0660"/>
<keyword evidence="1" id="KW-0680">Restriction system</keyword>
<dbReference type="PANTHER" id="PTHR42998:SF1">
    <property type="entry name" value="TYPE I RESTRICTION ENZYME HINDI METHYLASE SUBUNIT"/>
    <property type="match status" value="1"/>
</dbReference>
<dbReference type="Pfam" id="PF02384">
    <property type="entry name" value="N6_Mtase"/>
    <property type="match status" value="1"/>
</dbReference>
<dbReference type="Proteomes" id="UP000217103">
    <property type="component" value="Unassembled WGS sequence"/>
</dbReference>
<evidence type="ECO:0000259" key="2">
    <source>
        <dbReference type="Pfam" id="PF02384"/>
    </source>
</evidence>
<dbReference type="OrthoDB" id="9784823at2"/>
<dbReference type="InterPro" id="IPR003356">
    <property type="entry name" value="DNA_methylase_A-5"/>
</dbReference>
<dbReference type="CDD" id="cd02440">
    <property type="entry name" value="AdoMet_MTases"/>
    <property type="match status" value="1"/>
</dbReference>
<dbReference type="GO" id="GO:0008170">
    <property type="term" value="F:N-methyltransferase activity"/>
    <property type="evidence" value="ECO:0007669"/>
    <property type="project" value="InterPro"/>
</dbReference>
<organism evidence="3 4">
    <name type="scientific">Thermostaphylospora chromogena</name>
    <dbReference type="NCBI Taxonomy" id="35622"/>
    <lineage>
        <taxon>Bacteria</taxon>
        <taxon>Bacillati</taxon>
        <taxon>Actinomycetota</taxon>
        <taxon>Actinomycetes</taxon>
        <taxon>Streptosporangiales</taxon>
        <taxon>Thermomonosporaceae</taxon>
        <taxon>Thermostaphylospora</taxon>
    </lineage>
</organism>
<dbReference type="PANTHER" id="PTHR42998">
    <property type="entry name" value="TYPE I RESTRICTION ENZYME HINDVIIP M PROTEIN-RELATED"/>
    <property type="match status" value="1"/>
</dbReference>
<dbReference type="GO" id="GO:0009307">
    <property type="term" value="P:DNA restriction-modification system"/>
    <property type="evidence" value="ECO:0007669"/>
    <property type="project" value="UniProtKB-KW"/>
</dbReference>
<accession>A0A1H1AUL3</accession>
<keyword evidence="3" id="KW-0489">Methyltransferase</keyword>
<dbReference type="SUPFAM" id="SSF53335">
    <property type="entry name" value="S-adenosyl-L-methionine-dependent methyltransferases"/>
    <property type="match status" value="1"/>
</dbReference>
<dbReference type="PRINTS" id="PR00507">
    <property type="entry name" value="N12N6MTFRASE"/>
</dbReference>
<keyword evidence="4" id="KW-1185">Reference proteome</keyword>
<dbReference type="EMBL" id="FNKK01000002">
    <property type="protein sequence ID" value="SDQ43353.1"/>
    <property type="molecule type" value="Genomic_DNA"/>
</dbReference>
<reference evidence="3 4" key="1">
    <citation type="submission" date="2016-10" db="EMBL/GenBank/DDBJ databases">
        <authorList>
            <person name="de Groot N.N."/>
        </authorList>
    </citation>
    <scope>NUCLEOTIDE SEQUENCE [LARGE SCALE GENOMIC DNA]</scope>
    <source>
        <strain evidence="3 4">DSM 43794</strain>
    </source>
</reference>
<dbReference type="InterPro" id="IPR002052">
    <property type="entry name" value="DNA_methylase_N6_adenine_CS"/>
</dbReference>
<dbReference type="Gene3D" id="3.40.50.150">
    <property type="entry name" value="Vaccinia Virus protein VP39"/>
    <property type="match status" value="1"/>
</dbReference>
<evidence type="ECO:0000313" key="3">
    <source>
        <dbReference type="EMBL" id="SDQ43353.1"/>
    </source>
</evidence>
<dbReference type="GO" id="GO:0003677">
    <property type="term" value="F:DNA binding"/>
    <property type="evidence" value="ECO:0007669"/>
    <property type="project" value="InterPro"/>
</dbReference>
<protein>
    <submittedName>
        <fullName evidence="3">N-6 DNA Methylase</fullName>
    </submittedName>
</protein>
<evidence type="ECO:0000256" key="1">
    <source>
        <dbReference type="ARBA" id="ARBA00022747"/>
    </source>
</evidence>
<keyword evidence="3" id="KW-0808">Transferase</keyword>
<feature type="domain" description="DNA methylase adenine-specific" evidence="2">
    <location>
        <begin position="159"/>
        <end position="385"/>
    </location>
</feature>
<name>A0A1H1AUL3_9ACTN</name>